<dbReference type="Pfam" id="PF13419">
    <property type="entry name" value="HAD_2"/>
    <property type="match status" value="1"/>
</dbReference>
<dbReference type="CDD" id="cd16417">
    <property type="entry name" value="HAD_PGPase"/>
    <property type="match status" value="1"/>
</dbReference>
<evidence type="ECO:0000256" key="7">
    <source>
        <dbReference type="ARBA" id="ARBA00022567"/>
    </source>
</evidence>
<dbReference type="SFLD" id="SFLDS00003">
    <property type="entry name" value="Haloacid_Dehalogenase"/>
    <property type="match status" value="1"/>
</dbReference>
<dbReference type="InterPro" id="IPR037512">
    <property type="entry name" value="PGPase_prok"/>
</dbReference>
<keyword evidence="10 13" id="KW-0460">Magnesium</keyword>
<dbReference type="GO" id="GO:0046872">
    <property type="term" value="F:metal ion binding"/>
    <property type="evidence" value="ECO:0007669"/>
    <property type="project" value="UniProtKB-KW"/>
</dbReference>
<dbReference type="Proteomes" id="UP000823889">
    <property type="component" value="Unassembled WGS sequence"/>
</dbReference>
<evidence type="ECO:0000313" key="14">
    <source>
        <dbReference type="EMBL" id="HJD44764.1"/>
    </source>
</evidence>
<sequence length="224" mass="24269">MRYLNILFDLDGTLVDSVPDITATVNATLTELDQTTFALEQVKQWIGKGSDHLLRTALTEALGHAPDEALFNQAKAAYLRHYPQFNGQHSTVYDGVFEGLSAFKAMGCTLGVVTNKEVDFAIPLLNQLSLASYFDLIVGGDSTDYKKPHPEPLRFAAQQLHATPAHCLFIGDSANDVQAAQAANMTVLVLPYGYNHGIDVQTLNASGIVSSIADAARWAMNASR</sequence>
<feature type="active site" description="Nucleophile" evidence="13">
    <location>
        <position position="9"/>
    </location>
</feature>
<dbReference type="InterPro" id="IPR036412">
    <property type="entry name" value="HAD-like_sf"/>
</dbReference>
<dbReference type="InterPro" id="IPR023198">
    <property type="entry name" value="PGP-like_dom2"/>
</dbReference>
<dbReference type="NCBIfam" id="TIGR01449">
    <property type="entry name" value="PGP_bact"/>
    <property type="match status" value="1"/>
</dbReference>
<proteinExistence type="inferred from homology"/>
<feature type="binding site" evidence="13">
    <location>
        <position position="172"/>
    </location>
    <ligand>
        <name>Mg(2+)</name>
        <dbReference type="ChEBI" id="CHEBI:18420"/>
    </ligand>
</feature>
<dbReference type="HAMAP" id="MF_00495">
    <property type="entry name" value="GPH_hydrolase_bact"/>
    <property type="match status" value="1"/>
</dbReference>
<evidence type="ECO:0000256" key="4">
    <source>
        <dbReference type="ARBA" id="ARBA00006171"/>
    </source>
</evidence>
<dbReference type="InterPro" id="IPR023214">
    <property type="entry name" value="HAD_sf"/>
</dbReference>
<accession>A0A9D2U9H0</accession>
<dbReference type="Gene3D" id="3.40.50.1000">
    <property type="entry name" value="HAD superfamily/HAD-like"/>
    <property type="match status" value="1"/>
</dbReference>
<comment type="caution">
    <text evidence="14">The sequence shown here is derived from an EMBL/GenBank/DDBJ whole genome shotgun (WGS) entry which is preliminary data.</text>
</comment>
<dbReference type="EMBL" id="DWUQ01000148">
    <property type="protein sequence ID" value="HJD44764.1"/>
    <property type="molecule type" value="Genomic_DNA"/>
</dbReference>
<evidence type="ECO:0000256" key="3">
    <source>
        <dbReference type="ARBA" id="ARBA00004818"/>
    </source>
</evidence>
<evidence type="ECO:0000256" key="2">
    <source>
        <dbReference type="ARBA" id="ARBA00001946"/>
    </source>
</evidence>
<dbReference type="FunFam" id="3.40.50.1000:FF:000022">
    <property type="entry name" value="Phosphoglycolate phosphatase"/>
    <property type="match status" value="1"/>
</dbReference>
<comment type="function">
    <text evidence="12 13">Specifically catalyzes the dephosphorylation of 2-phosphoglycolate. Is involved in the dissimilation of the intracellular 2-phosphoglycolate formed during the DNA repair of 3'-phosphoglycolate ends, a major class of DNA lesions induced by oxidative stress.</text>
</comment>
<comment type="subunit">
    <text evidence="5">Homotrimer.</text>
</comment>
<evidence type="ECO:0000313" key="15">
    <source>
        <dbReference type="Proteomes" id="UP000823889"/>
    </source>
</evidence>
<dbReference type="NCBIfam" id="TIGR01509">
    <property type="entry name" value="HAD-SF-IA-v3"/>
    <property type="match status" value="1"/>
</dbReference>
<dbReference type="PANTHER" id="PTHR43434">
    <property type="entry name" value="PHOSPHOGLYCOLATE PHOSPHATASE"/>
    <property type="match status" value="1"/>
</dbReference>
<keyword evidence="7" id="KW-0113">Calvin cycle</keyword>
<evidence type="ECO:0000256" key="13">
    <source>
        <dbReference type="HAMAP-Rule" id="MF_00495"/>
    </source>
</evidence>
<reference evidence="14" key="2">
    <citation type="submission" date="2021-04" db="EMBL/GenBank/DDBJ databases">
        <authorList>
            <person name="Gilroy R."/>
        </authorList>
    </citation>
    <scope>NUCLEOTIDE SEQUENCE</scope>
    <source>
        <strain evidence="14">9264</strain>
    </source>
</reference>
<dbReference type="SFLD" id="SFLDG01135">
    <property type="entry name" value="C1.5.6:_HAD__Beta-PGM__Phospha"/>
    <property type="match status" value="1"/>
</dbReference>
<dbReference type="InterPro" id="IPR050155">
    <property type="entry name" value="HAD-like_hydrolase_sf"/>
</dbReference>
<dbReference type="SFLD" id="SFLDG01129">
    <property type="entry name" value="C1.5:_HAD__Beta-PGM__Phosphata"/>
    <property type="match status" value="1"/>
</dbReference>
<dbReference type="AlphaFoldDB" id="A0A9D2U9H0"/>
<keyword evidence="11 13" id="KW-0119">Carbohydrate metabolism</keyword>
<dbReference type="SUPFAM" id="SSF56784">
    <property type="entry name" value="HAD-like"/>
    <property type="match status" value="1"/>
</dbReference>
<protein>
    <recommendedName>
        <fullName evidence="6 13">Phosphoglycolate phosphatase</fullName>
        <shortName evidence="13">PGP</shortName>
        <shortName evidence="13">PGPase</shortName>
        <ecNumber evidence="6 13">3.1.3.18</ecNumber>
    </recommendedName>
</protein>
<comment type="catalytic activity">
    <reaction evidence="1 13">
        <text>2-phosphoglycolate + H2O = glycolate + phosphate</text>
        <dbReference type="Rhea" id="RHEA:14369"/>
        <dbReference type="ChEBI" id="CHEBI:15377"/>
        <dbReference type="ChEBI" id="CHEBI:29805"/>
        <dbReference type="ChEBI" id="CHEBI:43474"/>
        <dbReference type="ChEBI" id="CHEBI:58033"/>
        <dbReference type="EC" id="3.1.3.18"/>
    </reaction>
</comment>
<dbReference type="NCBIfam" id="TIGR01549">
    <property type="entry name" value="HAD-SF-IA-v1"/>
    <property type="match status" value="1"/>
</dbReference>
<evidence type="ECO:0000256" key="8">
    <source>
        <dbReference type="ARBA" id="ARBA00022723"/>
    </source>
</evidence>
<dbReference type="Gene3D" id="1.10.150.240">
    <property type="entry name" value="Putative phosphatase, domain 2"/>
    <property type="match status" value="1"/>
</dbReference>
<evidence type="ECO:0000256" key="9">
    <source>
        <dbReference type="ARBA" id="ARBA00022801"/>
    </source>
</evidence>
<dbReference type="GO" id="GO:0008967">
    <property type="term" value="F:phosphoglycolate phosphatase activity"/>
    <property type="evidence" value="ECO:0007669"/>
    <property type="project" value="UniProtKB-UniRule"/>
</dbReference>
<dbReference type="InterPro" id="IPR041492">
    <property type="entry name" value="HAD_2"/>
</dbReference>
<comment type="pathway">
    <text evidence="3 13">Organic acid metabolism; glycolate biosynthesis; glycolate from 2-phosphoglycolate: step 1/1.</text>
</comment>
<dbReference type="NCBIfam" id="NF009695">
    <property type="entry name" value="PRK13222.1-2"/>
    <property type="match status" value="1"/>
</dbReference>
<gene>
    <name evidence="14" type="ORF">H9906_07030</name>
</gene>
<dbReference type="PANTHER" id="PTHR43434:SF1">
    <property type="entry name" value="PHOSPHOGLYCOLATE PHOSPHATASE"/>
    <property type="match status" value="1"/>
</dbReference>
<evidence type="ECO:0000256" key="5">
    <source>
        <dbReference type="ARBA" id="ARBA00011233"/>
    </source>
</evidence>
<dbReference type="GO" id="GO:0005829">
    <property type="term" value="C:cytosol"/>
    <property type="evidence" value="ECO:0007669"/>
    <property type="project" value="TreeGrafter"/>
</dbReference>
<feature type="binding site" evidence="13">
    <location>
        <position position="9"/>
    </location>
    <ligand>
        <name>Mg(2+)</name>
        <dbReference type="ChEBI" id="CHEBI:18420"/>
    </ligand>
</feature>
<dbReference type="GO" id="GO:0019253">
    <property type="term" value="P:reductive pentose-phosphate cycle"/>
    <property type="evidence" value="ECO:0007669"/>
    <property type="project" value="UniProtKB-KW"/>
</dbReference>
<evidence type="ECO:0000256" key="10">
    <source>
        <dbReference type="ARBA" id="ARBA00022842"/>
    </source>
</evidence>
<evidence type="ECO:0000256" key="11">
    <source>
        <dbReference type="ARBA" id="ARBA00023277"/>
    </source>
</evidence>
<dbReference type="InterPro" id="IPR006439">
    <property type="entry name" value="HAD-SF_hydro_IA"/>
</dbReference>
<evidence type="ECO:0000256" key="1">
    <source>
        <dbReference type="ARBA" id="ARBA00000830"/>
    </source>
</evidence>
<dbReference type="EC" id="3.1.3.18" evidence="6 13"/>
<dbReference type="GO" id="GO:0046295">
    <property type="term" value="P:glycolate biosynthetic process"/>
    <property type="evidence" value="ECO:0007669"/>
    <property type="project" value="UniProtKB-UniRule"/>
</dbReference>
<keyword evidence="8 13" id="KW-0479">Metal-binding</keyword>
<feature type="binding site" evidence="13">
    <location>
        <position position="11"/>
    </location>
    <ligand>
        <name>Mg(2+)</name>
        <dbReference type="ChEBI" id="CHEBI:18420"/>
    </ligand>
</feature>
<name>A0A9D2U9H0_9BURK</name>
<keyword evidence="9 13" id="KW-0378">Hydrolase</keyword>
<evidence type="ECO:0000256" key="6">
    <source>
        <dbReference type="ARBA" id="ARBA00013078"/>
    </source>
</evidence>
<evidence type="ECO:0000256" key="12">
    <source>
        <dbReference type="ARBA" id="ARBA00059247"/>
    </source>
</evidence>
<reference evidence="14" key="1">
    <citation type="journal article" date="2021" name="PeerJ">
        <title>Extensive microbial diversity within the chicken gut microbiome revealed by metagenomics and culture.</title>
        <authorList>
            <person name="Gilroy R."/>
            <person name="Ravi A."/>
            <person name="Getino M."/>
            <person name="Pursley I."/>
            <person name="Horton D.L."/>
            <person name="Alikhan N.F."/>
            <person name="Baker D."/>
            <person name="Gharbi K."/>
            <person name="Hall N."/>
            <person name="Watson M."/>
            <person name="Adriaenssens E.M."/>
            <person name="Foster-Nyarko E."/>
            <person name="Jarju S."/>
            <person name="Secka A."/>
            <person name="Antonio M."/>
            <person name="Oren A."/>
            <person name="Chaudhuri R.R."/>
            <person name="La Ragione R."/>
            <person name="Hildebrand F."/>
            <person name="Pallen M.J."/>
        </authorList>
    </citation>
    <scope>NUCLEOTIDE SEQUENCE</scope>
    <source>
        <strain evidence="14">9264</strain>
    </source>
</reference>
<comment type="similarity">
    <text evidence="4 13">Belongs to the HAD-like hydrolase superfamily. CbbY/CbbZ/Gph/YieH family.</text>
</comment>
<comment type="cofactor">
    <cofactor evidence="2 13">
        <name>Mg(2+)</name>
        <dbReference type="ChEBI" id="CHEBI:18420"/>
    </cofactor>
</comment>
<organism evidence="14 15">
    <name type="scientific">Candidatus Paenalcaligenes intestinipullorum</name>
    <dbReference type="NCBI Taxonomy" id="2838718"/>
    <lineage>
        <taxon>Bacteria</taxon>
        <taxon>Pseudomonadati</taxon>
        <taxon>Pseudomonadota</taxon>
        <taxon>Betaproteobacteria</taxon>
        <taxon>Burkholderiales</taxon>
        <taxon>Alcaligenaceae</taxon>
        <taxon>Paenalcaligenes</taxon>
    </lineage>
</organism>
<dbReference type="GO" id="GO:0006281">
    <property type="term" value="P:DNA repair"/>
    <property type="evidence" value="ECO:0007669"/>
    <property type="project" value="TreeGrafter"/>
</dbReference>